<proteinExistence type="predicted"/>
<evidence type="ECO:0000313" key="3">
    <source>
        <dbReference type="EMBL" id="CAL1161301.1"/>
    </source>
</evidence>
<dbReference type="EMBL" id="CAMXCT030004157">
    <property type="protein sequence ID" value="CAL4795238.1"/>
    <property type="molecule type" value="Genomic_DNA"/>
</dbReference>
<name>A0A9P1DCT3_9DINO</name>
<dbReference type="Proteomes" id="UP001152797">
    <property type="component" value="Unassembled WGS sequence"/>
</dbReference>
<gene>
    <name evidence="2" type="ORF">C1SCF055_LOCUS33423</name>
</gene>
<dbReference type="AlphaFoldDB" id="A0A9P1DCT3"/>
<reference evidence="2" key="1">
    <citation type="submission" date="2022-10" db="EMBL/GenBank/DDBJ databases">
        <authorList>
            <person name="Chen Y."/>
            <person name="Dougan E. K."/>
            <person name="Chan C."/>
            <person name="Rhodes N."/>
            <person name="Thang M."/>
        </authorList>
    </citation>
    <scope>NUCLEOTIDE SEQUENCE</scope>
</reference>
<accession>A0A9P1DCT3</accession>
<sequence>MAEDFTSAKAANMEKVLMTISKKLEHSYLPYLTDMIKAINLVASFRESIQKYKMLGQTCKERVARDASSSILLGLGRSYMAVTTALEAARNSKAKCAEILANQEDGNIGELIQALATTDFLEFPDLQPNGRLLANGIDAEVASRASDVDKLLDRCAELCKNMQCKGTDDWKTRLDSEKLEDYDYVLQIANETVYKNGGKPLGDEILKIGEVIKKIESFQSAVRKTAKALQSLQAKHPQLLKDWAGLEGLLGEWEDKLKSFRAFYAEGIFLYAINSKSKAAAFPSLNAQVILIAGEKIPVGPEYLQPMIYQKATEIHRSWSTTAPSQRLQSMPASQASKKK</sequence>
<dbReference type="EMBL" id="CAMXCT010004157">
    <property type="protein sequence ID" value="CAI4007926.1"/>
    <property type="molecule type" value="Genomic_DNA"/>
</dbReference>
<dbReference type="EMBL" id="CAMXCT020004157">
    <property type="protein sequence ID" value="CAL1161301.1"/>
    <property type="molecule type" value="Genomic_DNA"/>
</dbReference>
<keyword evidence="4" id="KW-1185">Reference proteome</keyword>
<evidence type="ECO:0000313" key="4">
    <source>
        <dbReference type="Proteomes" id="UP001152797"/>
    </source>
</evidence>
<reference evidence="3" key="2">
    <citation type="submission" date="2024-04" db="EMBL/GenBank/DDBJ databases">
        <authorList>
            <person name="Chen Y."/>
            <person name="Shah S."/>
            <person name="Dougan E. K."/>
            <person name="Thang M."/>
            <person name="Chan C."/>
        </authorList>
    </citation>
    <scope>NUCLEOTIDE SEQUENCE [LARGE SCALE GENOMIC DNA]</scope>
</reference>
<evidence type="ECO:0000256" key="1">
    <source>
        <dbReference type="SAM" id="MobiDB-lite"/>
    </source>
</evidence>
<feature type="region of interest" description="Disordered" evidence="1">
    <location>
        <begin position="321"/>
        <end position="340"/>
    </location>
</feature>
<protein>
    <submittedName>
        <fullName evidence="2">Uncharacterized protein</fullName>
    </submittedName>
</protein>
<evidence type="ECO:0000313" key="2">
    <source>
        <dbReference type="EMBL" id="CAI4007926.1"/>
    </source>
</evidence>
<comment type="caution">
    <text evidence="2">The sequence shown here is derived from an EMBL/GenBank/DDBJ whole genome shotgun (WGS) entry which is preliminary data.</text>
</comment>
<organism evidence="2">
    <name type="scientific">Cladocopium goreaui</name>
    <dbReference type="NCBI Taxonomy" id="2562237"/>
    <lineage>
        <taxon>Eukaryota</taxon>
        <taxon>Sar</taxon>
        <taxon>Alveolata</taxon>
        <taxon>Dinophyceae</taxon>
        <taxon>Suessiales</taxon>
        <taxon>Symbiodiniaceae</taxon>
        <taxon>Cladocopium</taxon>
    </lineage>
</organism>